<proteinExistence type="predicted"/>
<dbReference type="EMBL" id="CP065047">
    <property type="protein sequence ID" value="QPI37734.1"/>
    <property type="molecule type" value="Genomic_DNA"/>
</dbReference>
<reference evidence="1" key="1">
    <citation type="submission" date="2020-11" db="EMBL/GenBank/DDBJ databases">
        <title>Intraspecies plasmid and genomic variation of Mycobacterium kubicae revealed by the complete genome sequences of two clinical isolates.</title>
        <authorList>
            <person name="Hendrix J.R."/>
            <person name="Epperson L.E."/>
            <person name="Honda J.R."/>
            <person name="Strong M."/>
        </authorList>
    </citation>
    <scope>NUCLEOTIDE SEQUENCE</scope>
    <source>
        <strain evidence="1">JCM 13573</strain>
    </source>
</reference>
<gene>
    <name evidence="1" type="ORF">I2456_26360</name>
</gene>
<name>A0AAX1J8A6_9MYCO</name>
<dbReference type="Proteomes" id="UP000663583">
    <property type="component" value="Chromosome"/>
</dbReference>
<dbReference type="KEGG" id="mku:I2456_26360"/>
<dbReference type="AlphaFoldDB" id="A0AAX1J8A6"/>
<evidence type="ECO:0000313" key="2">
    <source>
        <dbReference type="Proteomes" id="UP000663583"/>
    </source>
</evidence>
<evidence type="ECO:0000313" key="1">
    <source>
        <dbReference type="EMBL" id="QPI37734.1"/>
    </source>
</evidence>
<dbReference type="RefSeq" id="WP_085074693.1">
    <property type="nucleotide sequence ID" value="NZ_BLKU01000005.1"/>
</dbReference>
<organism evidence="1 2">
    <name type="scientific">Mycobacterium kubicae</name>
    <dbReference type="NCBI Taxonomy" id="120959"/>
    <lineage>
        <taxon>Bacteria</taxon>
        <taxon>Bacillati</taxon>
        <taxon>Actinomycetota</taxon>
        <taxon>Actinomycetes</taxon>
        <taxon>Mycobacteriales</taxon>
        <taxon>Mycobacteriaceae</taxon>
        <taxon>Mycobacterium</taxon>
        <taxon>Mycobacterium simiae complex</taxon>
    </lineage>
</organism>
<dbReference type="PROSITE" id="PS51257">
    <property type="entry name" value="PROKAR_LIPOPROTEIN"/>
    <property type="match status" value="1"/>
</dbReference>
<sequence length="65" mass="7132">MGIVMMRYGVDPQAAFGLLTSCRKARTSSSGFWAEEIVDDAMARQTLLTDAVHPGGRPLSVYSRR</sequence>
<evidence type="ECO:0008006" key="3">
    <source>
        <dbReference type="Google" id="ProtNLM"/>
    </source>
</evidence>
<accession>A0AAX1J8A6</accession>
<protein>
    <recommendedName>
        <fullName evidence="3">ANTAR domain-containing protein</fullName>
    </recommendedName>
</protein>